<feature type="region of interest" description="Disordered" evidence="1">
    <location>
        <begin position="1"/>
        <end position="24"/>
    </location>
</feature>
<organism evidence="2 3">
    <name type="scientific">Saccharopolyspora rhizosphaerae</name>
    <dbReference type="NCBI Taxonomy" id="2492662"/>
    <lineage>
        <taxon>Bacteria</taxon>
        <taxon>Bacillati</taxon>
        <taxon>Actinomycetota</taxon>
        <taxon>Actinomycetes</taxon>
        <taxon>Pseudonocardiales</taxon>
        <taxon>Pseudonocardiaceae</taxon>
        <taxon>Saccharopolyspora</taxon>
    </lineage>
</organism>
<proteinExistence type="predicted"/>
<evidence type="ECO:0000256" key="1">
    <source>
        <dbReference type="SAM" id="MobiDB-lite"/>
    </source>
</evidence>
<accession>A0A426JNS5</accession>
<evidence type="ECO:0000313" key="2">
    <source>
        <dbReference type="EMBL" id="RRO14786.1"/>
    </source>
</evidence>
<protein>
    <recommendedName>
        <fullName evidence="4">Asp23/Gls24 family envelope stress response protein</fullName>
    </recommendedName>
</protein>
<comment type="caution">
    <text evidence="2">The sequence shown here is derived from an EMBL/GenBank/DDBJ whole genome shotgun (WGS) entry which is preliminary data.</text>
</comment>
<keyword evidence="3" id="KW-1185">Reference proteome</keyword>
<dbReference type="OrthoDB" id="5195799at2"/>
<dbReference type="AlphaFoldDB" id="A0A426JNS5"/>
<sequence length="113" mass="12072">MTSSAPRSAEETPLPEQPSAEELADQVLAHPSVARLHGGAFGEIASYYPGRRLTGVRLREDGTVEVGVVLRLDRPLPETVADLRDALAQRWGGTPVDVHVCDVETAEDPSTTG</sequence>
<name>A0A426JNS5_9PSEU</name>
<gene>
    <name evidence="2" type="ORF">EIL87_18815</name>
</gene>
<dbReference type="Proteomes" id="UP000274515">
    <property type="component" value="Unassembled WGS sequence"/>
</dbReference>
<evidence type="ECO:0000313" key="3">
    <source>
        <dbReference type="Proteomes" id="UP000274515"/>
    </source>
</evidence>
<dbReference type="EMBL" id="RSAA01000017">
    <property type="protein sequence ID" value="RRO14786.1"/>
    <property type="molecule type" value="Genomic_DNA"/>
</dbReference>
<reference evidence="2 3" key="1">
    <citation type="submission" date="2018-11" db="EMBL/GenBank/DDBJ databases">
        <title>Saccharopolyspora rhizosphaerae sp. nov., an actinomycete isolated from rhizosphere soil in Thailand.</title>
        <authorList>
            <person name="Intra B."/>
            <person name="Euanorasetr J."/>
            <person name="Take A."/>
            <person name="Inahashi Y."/>
            <person name="Mori M."/>
            <person name="Panbangred W."/>
            <person name="Matsumoto A."/>
        </authorList>
    </citation>
    <scope>NUCLEOTIDE SEQUENCE [LARGE SCALE GENOMIC DNA]</scope>
    <source>
        <strain evidence="2 3">H219</strain>
    </source>
</reference>
<evidence type="ECO:0008006" key="4">
    <source>
        <dbReference type="Google" id="ProtNLM"/>
    </source>
</evidence>